<name>A0A7J0CW28_STRMI</name>
<dbReference type="AlphaFoldDB" id="A0A7J0CW28"/>
<proteinExistence type="predicted"/>
<evidence type="ECO:0000313" key="3">
    <source>
        <dbReference type="Proteomes" id="UP000498740"/>
    </source>
</evidence>
<feature type="compositionally biased region" description="Basic and acidic residues" evidence="1">
    <location>
        <begin position="33"/>
        <end position="43"/>
    </location>
</feature>
<dbReference type="Proteomes" id="UP000498740">
    <property type="component" value="Unassembled WGS sequence"/>
</dbReference>
<evidence type="ECO:0000256" key="1">
    <source>
        <dbReference type="SAM" id="MobiDB-lite"/>
    </source>
</evidence>
<feature type="region of interest" description="Disordered" evidence="1">
    <location>
        <begin position="1"/>
        <end position="61"/>
    </location>
</feature>
<dbReference type="EMBL" id="BLWD01000001">
    <property type="protein sequence ID" value="GFN06608.1"/>
    <property type="molecule type" value="Genomic_DNA"/>
</dbReference>
<reference evidence="2 3" key="1">
    <citation type="submission" date="2020-05" db="EMBL/GenBank/DDBJ databases">
        <title>Whole genome shotgun sequence of Streptomyces microflavus NBRC 13062.</title>
        <authorList>
            <person name="Komaki H."/>
            <person name="Tamura T."/>
        </authorList>
    </citation>
    <scope>NUCLEOTIDE SEQUENCE [LARGE SCALE GENOMIC DNA]</scope>
    <source>
        <strain evidence="2 3">NBRC 13062</strain>
    </source>
</reference>
<organism evidence="2 3">
    <name type="scientific">Streptomyces microflavus</name>
    <name type="common">Streptomyces lipmanii</name>
    <dbReference type="NCBI Taxonomy" id="1919"/>
    <lineage>
        <taxon>Bacteria</taxon>
        <taxon>Bacillati</taxon>
        <taxon>Actinomycetota</taxon>
        <taxon>Actinomycetes</taxon>
        <taxon>Kitasatosporales</taxon>
        <taxon>Streptomycetaceae</taxon>
        <taxon>Streptomyces</taxon>
    </lineage>
</organism>
<sequence>MIKGAPLTRAAAPAVGDRRPLLSAAPLATAADHSARRARERSRTTNRKPRSDPSAAGWPGT</sequence>
<comment type="caution">
    <text evidence="2">The sequence shown here is derived from an EMBL/GenBank/DDBJ whole genome shotgun (WGS) entry which is preliminary data.</text>
</comment>
<protein>
    <submittedName>
        <fullName evidence="2">Uncharacterized protein</fullName>
    </submittedName>
</protein>
<feature type="compositionally biased region" description="Low complexity" evidence="1">
    <location>
        <begin position="21"/>
        <end position="32"/>
    </location>
</feature>
<gene>
    <name evidence="2" type="ORF">Smic_51640</name>
</gene>
<accession>A0A7J0CW28</accession>
<evidence type="ECO:0000313" key="2">
    <source>
        <dbReference type="EMBL" id="GFN06608.1"/>
    </source>
</evidence>